<dbReference type="InterPro" id="IPR004675">
    <property type="entry name" value="AhpD_core"/>
</dbReference>
<comment type="function">
    <text evidence="6">Antioxidant protein with alkyl hydroperoxidase activity. Required for the reduction of the AhpC active site cysteine residues and for the regeneration of the AhpC enzyme activity.</text>
</comment>
<dbReference type="GO" id="GO:0032843">
    <property type="term" value="F:hydroperoxide reductase activity"/>
    <property type="evidence" value="ECO:0007669"/>
    <property type="project" value="InterPro"/>
</dbReference>
<evidence type="ECO:0000256" key="5">
    <source>
        <dbReference type="ARBA" id="ARBA00023284"/>
    </source>
</evidence>
<keyword evidence="4 6" id="KW-1015">Disulfide bond</keyword>
<evidence type="ECO:0000256" key="1">
    <source>
        <dbReference type="ARBA" id="ARBA00022559"/>
    </source>
</evidence>
<keyword evidence="5 6" id="KW-0676">Redox-active center</keyword>
<proteinExistence type="inferred from homology"/>
<feature type="domain" description="Carboxymuconolactone decarboxylase-like" evidence="7">
    <location>
        <begin position="105"/>
        <end position="171"/>
    </location>
</feature>
<dbReference type="AlphaFoldDB" id="A0A518BZF2"/>
<name>A0A518BZF2_9BACT</name>
<dbReference type="GO" id="GO:0015036">
    <property type="term" value="F:disulfide oxidoreductase activity"/>
    <property type="evidence" value="ECO:0007669"/>
    <property type="project" value="TreeGrafter"/>
</dbReference>
<accession>A0A518BZF2</accession>
<feature type="disulfide bond" evidence="6">
    <location>
        <begin position="133"/>
        <end position="136"/>
    </location>
</feature>
<dbReference type="InterPro" id="IPR004674">
    <property type="entry name" value="AhpD"/>
</dbReference>
<comment type="catalytic activity">
    <reaction evidence="6">
        <text>N(6)-[(R)-dihydrolipoyl]-L-lysyl-[lipoyl-carrier protein] + a hydroperoxide = N(6)-[(R)-lipoyl]-L-lysyl-[lipoyl-carrier protein] + an alcohol + H2O</text>
        <dbReference type="Rhea" id="RHEA:62636"/>
        <dbReference type="Rhea" id="RHEA-COMP:10502"/>
        <dbReference type="Rhea" id="RHEA-COMP:16355"/>
        <dbReference type="ChEBI" id="CHEBI:15377"/>
        <dbReference type="ChEBI" id="CHEBI:30879"/>
        <dbReference type="ChEBI" id="CHEBI:35924"/>
        <dbReference type="ChEBI" id="CHEBI:83099"/>
        <dbReference type="ChEBI" id="CHEBI:83100"/>
        <dbReference type="EC" id="1.11.1.28"/>
    </reaction>
</comment>
<dbReference type="Pfam" id="PF02627">
    <property type="entry name" value="CMD"/>
    <property type="match status" value="1"/>
</dbReference>
<dbReference type="GO" id="GO:0051920">
    <property type="term" value="F:peroxiredoxin activity"/>
    <property type="evidence" value="ECO:0007669"/>
    <property type="project" value="InterPro"/>
</dbReference>
<gene>
    <name evidence="6 8" type="primary">ahpD</name>
    <name evidence="8" type="ORF">Pan265_22060</name>
</gene>
<dbReference type="NCBIfam" id="TIGR00778">
    <property type="entry name" value="ahpD_dom"/>
    <property type="match status" value="1"/>
</dbReference>
<keyword evidence="3 6" id="KW-0560">Oxidoreductase</keyword>
<dbReference type="GO" id="GO:0045454">
    <property type="term" value="P:cell redox homeostasis"/>
    <property type="evidence" value="ECO:0007669"/>
    <property type="project" value="TreeGrafter"/>
</dbReference>
<dbReference type="EC" id="1.11.1.28" evidence="6"/>
<evidence type="ECO:0000256" key="2">
    <source>
        <dbReference type="ARBA" id="ARBA00022862"/>
    </source>
</evidence>
<evidence type="ECO:0000313" key="8">
    <source>
        <dbReference type="EMBL" id="QDU72341.1"/>
    </source>
</evidence>
<feature type="disulfide bond" description="Interchain (with AhpC); in linked form" evidence="6">
    <location>
        <position position="136"/>
    </location>
</feature>
<dbReference type="Gene3D" id="1.20.1290.10">
    <property type="entry name" value="AhpD-like"/>
    <property type="match status" value="1"/>
</dbReference>
<keyword evidence="9" id="KW-1185">Reference proteome</keyword>
<dbReference type="KEGG" id="mcad:Pan265_22060"/>
<dbReference type="OrthoDB" id="9801997at2"/>
<feature type="active site" description="Cysteine sulfenic acid (-SOH) intermediate" evidence="6">
    <location>
        <position position="136"/>
    </location>
</feature>
<dbReference type="InterPro" id="IPR029032">
    <property type="entry name" value="AhpD-like"/>
</dbReference>
<evidence type="ECO:0000313" key="9">
    <source>
        <dbReference type="Proteomes" id="UP000320386"/>
    </source>
</evidence>
<feature type="active site" description="Proton donor" evidence="6">
    <location>
        <position position="133"/>
    </location>
</feature>
<dbReference type="PANTHER" id="PTHR33930:SF7">
    <property type="entry name" value="ALKYL HYDROPEROXIDE REDUCTASE AHPD"/>
    <property type="match status" value="1"/>
</dbReference>
<protein>
    <recommendedName>
        <fullName evidence="6">Alkyl hydroperoxide reductase AhpD</fullName>
        <ecNumber evidence="6">1.11.1.28</ecNumber>
    </recommendedName>
    <alternativeName>
        <fullName evidence="6">Alkylhydroperoxidase AhpD</fullName>
    </alternativeName>
</protein>
<reference evidence="8 9" key="1">
    <citation type="submission" date="2019-02" db="EMBL/GenBank/DDBJ databases">
        <title>Deep-cultivation of Planctomycetes and their phenomic and genomic characterization uncovers novel biology.</title>
        <authorList>
            <person name="Wiegand S."/>
            <person name="Jogler M."/>
            <person name="Boedeker C."/>
            <person name="Pinto D."/>
            <person name="Vollmers J."/>
            <person name="Rivas-Marin E."/>
            <person name="Kohn T."/>
            <person name="Peeters S.H."/>
            <person name="Heuer A."/>
            <person name="Rast P."/>
            <person name="Oberbeckmann S."/>
            <person name="Bunk B."/>
            <person name="Jeske O."/>
            <person name="Meyerdierks A."/>
            <person name="Storesund J.E."/>
            <person name="Kallscheuer N."/>
            <person name="Luecker S."/>
            <person name="Lage O.M."/>
            <person name="Pohl T."/>
            <person name="Merkel B.J."/>
            <person name="Hornburger P."/>
            <person name="Mueller R.-W."/>
            <person name="Bruemmer F."/>
            <person name="Labrenz M."/>
            <person name="Spormann A.M."/>
            <person name="Op den Camp H."/>
            <person name="Overmann J."/>
            <person name="Amann R."/>
            <person name="Jetten M.S.M."/>
            <person name="Mascher T."/>
            <person name="Medema M.H."/>
            <person name="Devos D.P."/>
            <person name="Kaster A.-K."/>
            <person name="Ovreas L."/>
            <person name="Rohde M."/>
            <person name="Galperin M.Y."/>
            <person name="Jogler C."/>
        </authorList>
    </citation>
    <scope>NUCLEOTIDE SEQUENCE [LARGE SCALE GENOMIC DNA]</scope>
    <source>
        <strain evidence="8 9">Pan265</strain>
    </source>
</reference>
<keyword evidence="1 6" id="KW-0575">Peroxidase</keyword>
<dbReference type="HAMAP" id="MF_01676">
    <property type="entry name" value="AhpD"/>
    <property type="match status" value="1"/>
</dbReference>
<comment type="similarity">
    <text evidence="6">Belongs to the AhpD family.</text>
</comment>
<evidence type="ECO:0000259" key="7">
    <source>
        <dbReference type="Pfam" id="PF02627"/>
    </source>
</evidence>
<dbReference type="RefSeq" id="WP_145446513.1">
    <property type="nucleotide sequence ID" value="NZ_CP036280.1"/>
</dbReference>
<dbReference type="GO" id="GO:0006979">
    <property type="term" value="P:response to oxidative stress"/>
    <property type="evidence" value="ECO:0007669"/>
    <property type="project" value="InterPro"/>
</dbReference>
<sequence length="174" mass="18877">MEQINELRNDFPETAKDLKLNLGSIFDSETLSKEQTWGAALTAAYFLGSHELIAAITEDAQAADIPQATIEDAQAAAAIMAMNTIYYRFQHMVGSEAYASKSPRLRMSRMAKPATTKGDFELFSMAGAVLAGCEKCIKAHEQSILKEGLSDEHVHEVVRIAATISGAHTAMQIA</sequence>
<dbReference type="InterPro" id="IPR003779">
    <property type="entry name" value="CMD-like"/>
</dbReference>
<evidence type="ECO:0000256" key="6">
    <source>
        <dbReference type="HAMAP-Rule" id="MF_01676"/>
    </source>
</evidence>
<dbReference type="PANTHER" id="PTHR33930">
    <property type="entry name" value="ALKYL HYDROPEROXIDE REDUCTASE AHPD"/>
    <property type="match status" value="1"/>
</dbReference>
<dbReference type="Proteomes" id="UP000320386">
    <property type="component" value="Chromosome"/>
</dbReference>
<evidence type="ECO:0000256" key="3">
    <source>
        <dbReference type="ARBA" id="ARBA00023002"/>
    </source>
</evidence>
<evidence type="ECO:0000256" key="4">
    <source>
        <dbReference type="ARBA" id="ARBA00023157"/>
    </source>
</evidence>
<dbReference type="SUPFAM" id="SSF69118">
    <property type="entry name" value="AhpD-like"/>
    <property type="match status" value="1"/>
</dbReference>
<organism evidence="8 9">
    <name type="scientific">Mucisphaera calidilacus</name>
    <dbReference type="NCBI Taxonomy" id="2527982"/>
    <lineage>
        <taxon>Bacteria</taxon>
        <taxon>Pseudomonadati</taxon>
        <taxon>Planctomycetota</taxon>
        <taxon>Phycisphaerae</taxon>
        <taxon>Phycisphaerales</taxon>
        <taxon>Phycisphaeraceae</taxon>
        <taxon>Mucisphaera</taxon>
    </lineage>
</organism>
<dbReference type="EMBL" id="CP036280">
    <property type="protein sequence ID" value="QDU72341.1"/>
    <property type="molecule type" value="Genomic_DNA"/>
</dbReference>
<keyword evidence="2 6" id="KW-0049">Antioxidant</keyword>